<dbReference type="OrthoDB" id="2287349at2759"/>
<dbReference type="Pfam" id="PF00078">
    <property type="entry name" value="RVT_1"/>
    <property type="match status" value="1"/>
</dbReference>
<sequence>MPTTFTAPISPLTSFSSLAVGSLNCRSFAKTADTSIRNSFIRYLRTRSLDLLALQETHASTSLQDIFHSQFQAKASLCCLLPPSRAERYLFLNDITQQYPAIFPTCPSRTILASDFNYSYSQQFSSRLRQAPSTWLHYIDSSLSGSITPTDQSASATFYRGVLCSCKGLWRAHPRLASNPHFVKQLNKILSKCVHQFNMPMSAAEKWESLKASTATFFEQQLTFLQQYHVDDLALRSGIRWHEMGALSDGYLKRTISARQSRQTIPPLLHPSSLSLCSSKDEMLDAAATFYSDLYSPNPIDPAAIDRLLADLPDSLHLSPSASSFMISPLTLDTLLDAFSRTPKNSFPGIDGLPYAIVRVIVIHPSCSQIAVEVFNNALCFADIPPSGRFIADNGLLMKLVMEQARISSSSGVGLLLDQEKAYDRVHPDYLCAVLLRFGYPLTVVNCIDRLFFSTDLQINVNGFLSQCIPQRRGLKQGDPISPILFNLAFEPLLRKIQLDSRIMGYRLPSPVPNPSVYPVKLLANADDIICLLNDPSELTHLQAHLSLYSRASNAKVNFHKTEAISLSGASSIYNSVWRSTLLSYNITSWHDCQSPAPVVYLGLPIYTSTCQRNLCLEGILDKVSKACQTHQQRRLSVRGRATVVNSLVLSKLWHVLRVVSVPMSFFKSMQSVISKLFNFRIFPKISFATACSSWSCGGLGVLDPVLQQSALQLRWLQPLMSLPTDIFVSVTPHIKSFVLPRLIAFLYSQVSTSVSGNHFPTAPQDLDHRFYFLFAKRRPPATKNINGSLYLLFQAIDRLPKSYTDVVISAATCLELPMASIIIDLQLSALRRSMVSLSSSVSYTLDSANENCLRPKRSTEFTIYPSLSRQILRLVTNDELALLPFFVRSFIPPSRASGYIPVIDHSVVDITPFLIALQFVSPPGSPHDALTTKIYRQWCSPSPIYPSLPPPFAPTLSTDWSKFWNPPCHTLAAIFMPAYFPTPVCQLCSHPTETLDHFLFECPLKLPVWQHIWDQYISPSSINLSTDILRVSLHTFRALLPKMPLLPDSSLLALSVTLESIWLCHWAFVFNDTPFTTASTISLASKKILKPQHEALLQSGTPHSHPPIFFEDSLYSLHW</sequence>
<proteinExistence type="predicted"/>
<dbReference type="PROSITE" id="PS50878">
    <property type="entry name" value="RT_POL"/>
    <property type="match status" value="1"/>
</dbReference>
<gene>
    <name evidence="2" type="ORF">INT47_003522</name>
</gene>
<comment type="caution">
    <text evidence="2">The sequence shown here is derived from an EMBL/GenBank/DDBJ whole genome shotgun (WGS) entry which is preliminary data.</text>
</comment>
<dbReference type="InterPro" id="IPR000477">
    <property type="entry name" value="RT_dom"/>
</dbReference>
<dbReference type="SUPFAM" id="SSF56672">
    <property type="entry name" value="DNA/RNA polymerases"/>
    <property type="match status" value="1"/>
</dbReference>
<feature type="domain" description="Reverse transcriptase" evidence="1">
    <location>
        <begin position="328"/>
        <end position="606"/>
    </location>
</feature>
<evidence type="ECO:0000313" key="2">
    <source>
        <dbReference type="EMBL" id="KAG2193952.1"/>
    </source>
</evidence>
<evidence type="ECO:0000259" key="1">
    <source>
        <dbReference type="PROSITE" id="PS50878"/>
    </source>
</evidence>
<name>A0A8H7QJR6_9FUNG</name>
<evidence type="ECO:0000313" key="3">
    <source>
        <dbReference type="Proteomes" id="UP000603453"/>
    </source>
</evidence>
<protein>
    <recommendedName>
        <fullName evidence="1">Reverse transcriptase domain-containing protein</fullName>
    </recommendedName>
</protein>
<keyword evidence="3" id="KW-1185">Reference proteome</keyword>
<dbReference type="PANTHER" id="PTHR31635:SF196">
    <property type="entry name" value="REVERSE TRANSCRIPTASE DOMAIN-CONTAINING PROTEIN-RELATED"/>
    <property type="match status" value="1"/>
</dbReference>
<organism evidence="2 3">
    <name type="scientific">Mucor saturninus</name>
    <dbReference type="NCBI Taxonomy" id="64648"/>
    <lineage>
        <taxon>Eukaryota</taxon>
        <taxon>Fungi</taxon>
        <taxon>Fungi incertae sedis</taxon>
        <taxon>Mucoromycota</taxon>
        <taxon>Mucoromycotina</taxon>
        <taxon>Mucoromycetes</taxon>
        <taxon>Mucorales</taxon>
        <taxon>Mucorineae</taxon>
        <taxon>Mucoraceae</taxon>
        <taxon>Mucor</taxon>
    </lineage>
</organism>
<dbReference type="EMBL" id="JAEPRD010000211">
    <property type="protein sequence ID" value="KAG2193952.1"/>
    <property type="molecule type" value="Genomic_DNA"/>
</dbReference>
<dbReference type="AlphaFoldDB" id="A0A8H7QJR6"/>
<dbReference type="InterPro" id="IPR043502">
    <property type="entry name" value="DNA/RNA_pol_sf"/>
</dbReference>
<reference evidence="2" key="1">
    <citation type="submission" date="2020-12" db="EMBL/GenBank/DDBJ databases">
        <title>Metabolic potential, ecology and presence of endohyphal bacteria is reflected in genomic diversity of Mucoromycotina.</title>
        <authorList>
            <person name="Muszewska A."/>
            <person name="Okrasinska A."/>
            <person name="Steczkiewicz K."/>
            <person name="Drgas O."/>
            <person name="Orlowska M."/>
            <person name="Perlinska-Lenart U."/>
            <person name="Aleksandrzak-Piekarczyk T."/>
            <person name="Szatraj K."/>
            <person name="Zielenkiewicz U."/>
            <person name="Pilsyk S."/>
            <person name="Malc E."/>
            <person name="Mieczkowski P."/>
            <person name="Kruszewska J.S."/>
            <person name="Biernat P."/>
            <person name="Pawlowska J."/>
        </authorList>
    </citation>
    <scope>NUCLEOTIDE SEQUENCE</scope>
    <source>
        <strain evidence="2">WA0000017839</strain>
    </source>
</reference>
<dbReference type="Proteomes" id="UP000603453">
    <property type="component" value="Unassembled WGS sequence"/>
</dbReference>
<accession>A0A8H7QJR6</accession>
<dbReference type="PANTHER" id="PTHR31635">
    <property type="entry name" value="REVERSE TRANSCRIPTASE DOMAIN-CONTAINING PROTEIN-RELATED"/>
    <property type="match status" value="1"/>
</dbReference>